<dbReference type="SUPFAM" id="SSF103473">
    <property type="entry name" value="MFS general substrate transporter"/>
    <property type="match status" value="1"/>
</dbReference>
<feature type="transmembrane region" description="Helical" evidence="4">
    <location>
        <begin position="373"/>
        <end position="396"/>
    </location>
</feature>
<feature type="transmembrane region" description="Helical" evidence="4">
    <location>
        <begin position="343"/>
        <end position="367"/>
    </location>
</feature>
<protein>
    <submittedName>
        <fullName evidence="6">MFS transporter</fullName>
    </submittedName>
</protein>
<evidence type="ECO:0000256" key="2">
    <source>
        <dbReference type="ARBA" id="ARBA00022989"/>
    </source>
</evidence>
<dbReference type="PROSITE" id="PS50850">
    <property type="entry name" value="MFS"/>
    <property type="match status" value="1"/>
</dbReference>
<name>A0ABV7VGQ1_9PROT</name>
<keyword evidence="7" id="KW-1185">Reference proteome</keyword>
<feature type="transmembrane region" description="Helical" evidence="4">
    <location>
        <begin position="219"/>
        <end position="239"/>
    </location>
</feature>
<evidence type="ECO:0000256" key="4">
    <source>
        <dbReference type="SAM" id="Phobius"/>
    </source>
</evidence>
<feature type="domain" description="Major facilitator superfamily (MFS) profile" evidence="5">
    <location>
        <begin position="14"/>
        <end position="400"/>
    </location>
</feature>
<feature type="transmembrane region" description="Helical" evidence="4">
    <location>
        <begin position="51"/>
        <end position="69"/>
    </location>
</feature>
<keyword evidence="3 4" id="KW-0472">Membrane</keyword>
<accession>A0ABV7VGQ1</accession>
<proteinExistence type="predicted"/>
<evidence type="ECO:0000259" key="5">
    <source>
        <dbReference type="PROSITE" id="PS50850"/>
    </source>
</evidence>
<sequence length="411" mass="42512">MGTSGIESRYAWIRLAASVLLGTIGGVGMWSIVVAMPAVQAEFAVDRGAASLPYTAAMIGLMTGTVVIGRLSDRFGLMRPAMGAVVLLASGYVATAFAPGITSYAVLYGALVGVGGAAMFAPLIADVSLWFSGRRGLAIGLAAAGNYFAGTLWPPVLAHFIALAGWRATHIGVAAFCLVTMLPLLLVLHRRAPDQPAPPLAAAGQPVFGSRPLGLSPRLVQGLLLVAGVCCCVAMSMPQVHIVAYCVDLGFGPARGAEMLSLMLGCGIVSRLASGWILDRIGGLSTLLLGSVLQAIALACYLPFNGLASLYIVSALFGLMQGGIVPSYAFIIRELFPAREAGFRVSITISATMAGMALGGWLSGAIYDATGSYQAAIINGVAWNICNAAIAVWLLWRELRRQPQAGTAAAI</sequence>
<dbReference type="Proteomes" id="UP001595711">
    <property type="component" value="Unassembled WGS sequence"/>
</dbReference>
<feature type="transmembrane region" description="Helical" evidence="4">
    <location>
        <begin position="285"/>
        <end position="304"/>
    </location>
</feature>
<evidence type="ECO:0000313" key="6">
    <source>
        <dbReference type="EMBL" id="MFC3675373.1"/>
    </source>
</evidence>
<feature type="transmembrane region" description="Helical" evidence="4">
    <location>
        <begin position="168"/>
        <end position="188"/>
    </location>
</feature>
<feature type="transmembrane region" description="Helical" evidence="4">
    <location>
        <begin position="12"/>
        <end position="39"/>
    </location>
</feature>
<dbReference type="InterPro" id="IPR050327">
    <property type="entry name" value="Proton-linked_MCT"/>
</dbReference>
<dbReference type="PANTHER" id="PTHR11360:SF290">
    <property type="entry name" value="MONOCARBOXYLATE MFS PERMEASE"/>
    <property type="match status" value="1"/>
</dbReference>
<dbReference type="PANTHER" id="PTHR11360">
    <property type="entry name" value="MONOCARBOXYLATE TRANSPORTER"/>
    <property type="match status" value="1"/>
</dbReference>
<gene>
    <name evidence="6" type="ORF">ACFOOQ_07455</name>
</gene>
<dbReference type="Gene3D" id="1.20.1250.20">
    <property type="entry name" value="MFS general substrate transporter like domains"/>
    <property type="match status" value="2"/>
</dbReference>
<evidence type="ECO:0000256" key="1">
    <source>
        <dbReference type="ARBA" id="ARBA00022692"/>
    </source>
</evidence>
<feature type="transmembrane region" description="Helical" evidence="4">
    <location>
        <begin position="105"/>
        <end position="125"/>
    </location>
</feature>
<feature type="transmembrane region" description="Helical" evidence="4">
    <location>
        <begin position="137"/>
        <end position="162"/>
    </location>
</feature>
<dbReference type="InterPro" id="IPR020846">
    <property type="entry name" value="MFS_dom"/>
</dbReference>
<feature type="transmembrane region" description="Helical" evidence="4">
    <location>
        <begin position="81"/>
        <end position="99"/>
    </location>
</feature>
<dbReference type="InterPro" id="IPR011701">
    <property type="entry name" value="MFS"/>
</dbReference>
<dbReference type="Pfam" id="PF07690">
    <property type="entry name" value="MFS_1"/>
    <property type="match status" value="1"/>
</dbReference>
<organism evidence="6 7">
    <name type="scientific">Ferrovibrio xuzhouensis</name>
    <dbReference type="NCBI Taxonomy" id="1576914"/>
    <lineage>
        <taxon>Bacteria</taxon>
        <taxon>Pseudomonadati</taxon>
        <taxon>Pseudomonadota</taxon>
        <taxon>Alphaproteobacteria</taxon>
        <taxon>Rhodospirillales</taxon>
        <taxon>Rhodospirillaceae</taxon>
        <taxon>Ferrovibrio</taxon>
    </lineage>
</organism>
<dbReference type="RefSeq" id="WP_379723823.1">
    <property type="nucleotide sequence ID" value="NZ_JBHRYJ010000001.1"/>
</dbReference>
<keyword evidence="1 4" id="KW-0812">Transmembrane</keyword>
<dbReference type="InterPro" id="IPR036259">
    <property type="entry name" value="MFS_trans_sf"/>
</dbReference>
<keyword evidence="2 4" id="KW-1133">Transmembrane helix</keyword>
<dbReference type="CDD" id="cd17355">
    <property type="entry name" value="MFS_YcxA_like"/>
    <property type="match status" value="1"/>
</dbReference>
<evidence type="ECO:0000256" key="3">
    <source>
        <dbReference type="ARBA" id="ARBA00023136"/>
    </source>
</evidence>
<reference evidence="7" key="1">
    <citation type="journal article" date="2019" name="Int. J. Syst. Evol. Microbiol.">
        <title>The Global Catalogue of Microorganisms (GCM) 10K type strain sequencing project: providing services to taxonomists for standard genome sequencing and annotation.</title>
        <authorList>
            <consortium name="The Broad Institute Genomics Platform"/>
            <consortium name="The Broad Institute Genome Sequencing Center for Infectious Disease"/>
            <person name="Wu L."/>
            <person name="Ma J."/>
        </authorList>
    </citation>
    <scope>NUCLEOTIDE SEQUENCE [LARGE SCALE GENOMIC DNA]</scope>
    <source>
        <strain evidence="7">KCTC 42182</strain>
    </source>
</reference>
<feature type="transmembrane region" description="Helical" evidence="4">
    <location>
        <begin position="259"/>
        <end position="278"/>
    </location>
</feature>
<dbReference type="EMBL" id="JBHRYJ010000001">
    <property type="protein sequence ID" value="MFC3675373.1"/>
    <property type="molecule type" value="Genomic_DNA"/>
</dbReference>
<feature type="transmembrane region" description="Helical" evidence="4">
    <location>
        <begin position="310"/>
        <end position="331"/>
    </location>
</feature>
<comment type="caution">
    <text evidence="6">The sequence shown here is derived from an EMBL/GenBank/DDBJ whole genome shotgun (WGS) entry which is preliminary data.</text>
</comment>
<evidence type="ECO:0000313" key="7">
    <source>
        <dbReference type="Proteomes" id="UP001595711"/>
    </source>
</evidence>